<dbReference type="Proteomes" id="UP000660745">
    <property type="component" value="Unassembled WGS sequence"/>
</dbReference>
<protein>
    <recommendedName>
        <fullName evidence="1">L-seryl-tRNA selenium transferase N-terminal domain-containing protein</fullName>
    </recommendedName>
</protein>
<gene>
    <name evidence="2" type="ORF">GCM10012278_34100</name>
</gene>
<name>A0A918A832_9ACTN</name>
<sequence>MPRTDAVLADARLVEAGGRLGRSVVKAAVAAARERARHADPAVPAERATALAGRLTGAGIDALGVARDADVAGGVPALAEVPG</sequence>
<evidence type="ECO:0000259" key="1">
    <source>
        <dbReference type="Pfam" id="PF12390"/>
    </source>
</evidence>
<dbReference type="AlphaFoldDB" id="A0A918A832"/>
<dbReference type="EMBL" id="BMNK01000005">
    <property type="protein sequence ID" value="GGP07215.1"/>
    <property type="molecule type" value="Genomic_DNA"/>
</dbReference>
<dbReference type="Pfam" id="PF12390">
    <property type="entry name" value="Se-cys_synth_N"/>
    <property type="match status" value="1"/>
</dbReference>
<evidence type="ECO:0000313" key="3">
    <source>
        <dbReference type="Proteomes" id="UP000660745"/>
    </source>
</evidence>
<proteinExistence type="predicted"/>
<comment type="caution">
    <text evidence="2">The sequence shown here is derived from an EMBL/GenBank/DDBJ whole genome shotgun (WGS) entry which is preliminary data.</text>
</comment>
<feature type="domain" description="L-seryl-tRNA selenium transferase N-terminal" evidence="1">
    <location>
        <begin position="2"/>
        <end position="37"/>
    </location>
</feature>
<reference evidence="2" key="1">
    <citation type="journal article" date="2014" name="Int. J. Syst. Evol. Microbiol.">
        <title>Complete genome sequence of Corynebacterium casei LMG S-19264T (=DSM 44701T), isolated from a smear-ripened cheese.</title>
        <authorList>
            <consortium name="US DOE Joint Genome Institute (JGI-PGF)"/>
            <person name="Walter F."/>
            <person name="Albersmeier A."/>
            <person name="Kalinowski J."/>
            <person name="Ruckert C."/>
        </authorList>
    </citation>
    <scope>NUCLEOTIDE SEQUENCE</scope>
    <source>
        <strain evidence="2">CGMCC 4.7430</strain>
    </source>
</reference>
<dbReference type="InterPro" id="IPR025862">
    <property type="entry name" value="SelA_trans_N_dom"/>
</dbReference>
<evidence type="ECO:0000313" key="2">
    <source>
        <dbReference type="EMBL" id="GGP07215.1"/>
    </source>
</evidence>
<keyword evidence="3" id="KW-1185">Reference proteome</keyword>
<reference evidence="2" key="2">
    <citation type="submission" date="2020-09" db="EMBL/GenBank/DDBJ databases">
        <authorList>
            <person name="Sun Q."/>
            <person name="Zhou Y."/>
        </authorList>
    </citation>
    <scope>NUCLEOTIDE SEQUENCE</scope>
    <source>
        <strain evidence="2">CGMCC 4.7430</strain>
    </source>
</reference>
<accession>A0A918A832</accession>
<organism evidence="2 3">
    <name type="scientific">Nonomuraea glycinis</name>
    <dbReference type="NCBI Taxonomy" id="2047744"/>
    <lineage>
        <taxon>Bacteria</taxon>
        <taxon>Bacillati</taxon>
        <taxon>Actinomycetota</taxon>
        <taxon>Actinomycetes</taxon>
        <taxon>Streptosporangiales</taxon>
        <taxon>Streptosporangiaceae</taxon>
        <taxon>Nonomuraea</taxon>
    </lineage>
</organism>